<dbReference type="PATRIC" id="fig|1619028.3.peg.300"/>
<dbReference type="EC" id="6.1.1.4" evidence="2"/>
<organism evidence="8 9">
    <name type="scientific">Candidatus Yanofskybacteria bacterium GW2011_GWC2_37_9</name>
    <dbReference type="NCBI Taxonomy" id="1619028"/>
    <lineage>
        <taxon>Bacteria</taxon>
        <taxon>Candidatus Yanofskyibacteriota</taxon>
    </lineage>
</organism>
<dbReference type="GO" id="GO:0005829">
    <property type="term" value="C:cytosol"/>
    <property type="evidence" value="ECO:0007669"/>
    <property type="project" value="TreeGrafter"/>
</dbReference>
<keyword evidence="3 8" id="KW-0436">Ligase</keyword>
<dbReference type="InterPro" id="IPR001412">
    <property type="entry name" value="aa-tRNA-synth_I_CS"/>
</dbReference>
<protein>
    <recommendedName>
        <fullName evidence="2">leucine--tRNA ligase</fullName>
        <ecNumber evidence="2">6.1.1.4</ecNumber>
    </recommendedName>
</protein>
<dbReference type="PROSITE" id="PS00178">
    <property type="entry name" value="AA_TRNA_LIGASE_I"/>
    <property type="match status" value="1"/>
</dbReference>
<evidence type="ECO:0000313" key="9">
    <source>
        <dbReference type="Proteomes" id="UP000034430"/>
    </source>
</evidence>
<comment type="caution">
    <text evidence="8">The sequence shown here is derived from an EMBL/GenBank/DDBJ whole genome shotgun (WGS) entry which is preliminary data.</text>
</comment>
<proteinExistence type="inferred from homology"/>
<keyword evidence="7" id="KW-0030">Aminoacyl-tRNA synthetase</keyword>
<dbReference type="Gene3D" id="1.10.730.10">
    <property type="entry name" value="Isoleucyl-tRNA Synthetase, Domain 1"/>
    <property type="match status" value="1"/>
</dbReference>
<evidence type="ECO:0000256" key="4">
    <source>
        <dbReference type="ARBA" id="ARBA00022741"/>
    </source>
</evidence>
<dbReference type="PANTHER" id="PTHR43740:SF2">
    <property type="entry name" value="LEUCINE--TRNA LIGASE, MITOCHONDRIAL"/>
    <property type="match status" value="1"/>
</dbReference>
<dbReference type="GO" id="GO:0006429">
    <property type="term" value="P:leucyl-tRNA aminoacylation"/>
    <property type="evidence" value="ECO:0007669"/>
    <property type="project" value="InterPro"/>
</dbReference>
<keyword evidence="5" id="KW-0067">ATP-binding</keyword>
<evidence type="ECO:0000256" key="6">
    <source>
        <dbReference type="ARBA" id="ARBA00022917"/>
    </source>
</evidence>
<dbReference type="AlphaFoldDB" id="A0A0G0I7T5"/>
<evidence type="ECO:0000313" key="8">
    <source>
        <dbReference type="EMBL" id="KKQ47055.1"/>
    </source>
</evidence>
<dbReference type="GO" id="GO:0005524">
    <property type="term" value="F:ATP binding"/>
    <property type="evidence" value="ECO:0007669"/>
    <property type="project" value="UniProtKB-KW"/>
</dbReference>
<dbReference type="EMBL" id="LBTU01000019">
    <property type="protein sequence ID" value="KKQ47055.1"/>
    <property type="molecule type" value="Genomic_DNA"/>
</dbReference>
<keyword evidence="6" id="KW-0648">Protein biosynthesis</keyword>
<evidence type="ECO:0000256" key="7">
    <source>
        <dbReference type="ARBA" id="ARBA00023146"/>
    </source>
</evidence>
<comment type="similarity">
    <text evidence="1">Belongs to the class-I aminoacyl-tRNA synthetase family.</text>
</comment>
<dbReference type="PANTHER" id="PTHR43740">
    <property type="entry name" value="LEUCYL-TRNA SYNTHETASE"/>
    <property type="match status" value="1"/>
</dbReference>
<sequence>MAEYNHLKIEKKWQKEWEKRGIYYAQNKSKKPKYYSLIEFPYPSGDGLHVGHPRPYIGMDIISRKRRLQGLLLGCRQKTML</sequence>
<dbReference type="InterPro" id="IPR002302">
    <property type="entry name" value="Leu-tRNA-ligase"/>
</dbReference>
<evidence type="ECO:0000256" key="5">
    <source>
        <dbReference type="ARBA" id="ARBA00022840"/>
    </source>
</evidence>
<dbReference type="InterPro" id="IPR014729">
    <property type="entry name" value="Rossmann-like_a/b/a_fold"/>
</dbReference>
<accession>A0A0G0I7T5</accession>
<gene>
    <name evidence="8" type="ORF">US65_C0019G0006</name>
</gene>
<name>A0A0G0I7T5_9BACT</name>
<keyword evidence="4" id="KW-0547">Nucleotide-binding</keyword>
<reference evidence="8 9" key="1">
    <citation type="journal article" date="2015" name="Nature">
        <title>rRNA introns, odd ribosomes, and small enigmatic genomes across a large radiation of phyla.</title>
        <authorList>
            <person name="Brown C.T."/>
            <person name="Hug L.A."/>
            <person name="Thomas B.C."/>
            <person name="Sharon I."/>
            <person name="Castelle C.J."/>
            <person name="Singh A."/>
            <person name="Wilkins M.J."/>
            <person name="Williams K.H."/>
            <person name="Banfield J.F."/>
        </authorList>
    </citation>
    <scope>NUCLEOTIDE SEQUENCE [LARGE SCALE GENOMIC DNA]</scope>
</reference>
<dbReference type="SUPFAM" id="SSF52374">
    <property type="entry name" value="Nucleotidylyl transferase"/>
    <property type="match status" value="1"/>
</dbReference>
<evidence type="ECO:0000256" key="2">
    <source>
        <dbReference type="ARBA" id="ARBA00013164"/>
    </source>
</evidence>
<dbReference type="Proteomes" id="UP000034430">
    <property type="component" value="Unassembled WGS sequence"/>
</dbReference>
<evidence type="ECO:0000256" key="1">
    <source>
        <dbReference type="ARBA" id="ARBA00005594"/>
    </source>
</evidence>
<evidence type="ECO:0000256" key="3">
    <source>
        <dbReference type="ARBA" id="ARBA00022598"/>
    </source>
</evidence>
<dbReference type="Gene3D" id="3.40.50.620">
    <property type="entry name" value="HUPs"/>
    <property type="match status" value="1"/>
</dbReference>
<dbReference type="GO" id="GO:0004823">
    <property type="term" value="F:leucine-tRNA ligase activity"/>
    <property type="evidence" value="ECO:0007669"/>
    <property type="project" value="UniProtKB-EC"/>
</dbReference>